<dbReference type="Proteomes" id="UP000652307">
    <property type="component" value="Unassembled WGS sequence"/>
</dbReference>
<gene>
    <name evidence="6" type="ORF">C0188_02295</name>
    <name evidence="4" type="ORF">ENO39_02840</name>
    <name evidence="5" type="ORF">IOK49_04960</name>
</gene>
<reference evidence="6 7" key="1">
    <citation type="submission" date="2018-01" db="EMBL/GenBank/DDBJ databases">
        <title>Metagenomic assembled genomes from two thermal pools in the Uzon Caldera, Kamchatka, Russia.</title>
        <authorList>
            <person name="Wilkins L."/>
            <person name="Ettinger C."/>
        </authorList>
    </citation>
    <scope>NUCLEOTIDE SEQUENCE [LARGE SCALE GENOMIC DNA]</scope>
    <source>
        <strain evidence="6">ZAV-06</strain>
    </source>
</reference>
<accession>A0A2J6N354</accession>
<feature type="active site" description="Proton donor/acceptor" evidence="3">
    <location>
        <position position="269"/>
    </location>
</feature>
<keyword evidence="1" id="KW-0482">Metalloprotease</keyword>
<comment type="similarity">
    <text evidence="1">Belongs to the peptidase M32 family.</text>
</comment>
<proteinExistence type="inferred from homology"/>
<name>A0A2J6N354_9CREN</name>
<evidence type="ECO:0000256" key="1">
    <source>
        <dbReference type="PIRNR" id="PIRNR006615"/>
    </source>
</evidence>
<comment type="caution">
    <text evidence="6">The sequence shown here is derived from an EMBL/GenBank/DDBJ whole genome shotgun (WGS) entry which is preliminary data.</text>
</comment>
<dbReference type="EMBL" id="PNIM01000009">
    <property type="protein sequence ID" value="PMB75643.1"/>
    <property type="molecule type" value="Genomic_DNA"/>
</dbReference>
<dbReference type="Proteomes" id="UP000886076">
    <property type="component" value="Unassembled WGS sequence"/>
</dbReference>
<dbReference type="GO" id="GO:0046872">
    <property type="term" value="F:metal ion binding"/>
    <property type="evidence" value="ECO:0007669"/>
    <property type="project" value="UniProtKB-KW"/>
</dbReference>
<feature type="binding site" evidence="2">
    <location>
        <position position="272"/>
    </location>
    <ligand>
        <name>Zn(2+)</name>
        <dbReference type="ChEBI" id="CHEBI:29105"/>
        <note>catalytic</note>
    </ligand>
</feature>
<dbReference type="EC" id="3.4.17.19" evidence="1"/>
<comment type="catalytic activity">
    <reaction evidence="1">
        <text>Release of a C-terminal amino acid with broad specificity, except for -Pro.</text>
        <dbReference type="EC" id="3.4.17.19"/>
    </reaction>
</comment>
<evidence type="ECO:0000256" key="2">
    <source>
        <dbReference type="PIRSR" id="PIRSR006615-1"/>
    </source>
</evidence>
<evidence type="ECO:0000313" key="4">
    <source>
        <dbReference type="EMBL" id="HEW63978.1"/>
    </source>
</evidence>
<dbReference type="InterPro" id="IPR001333">
    <property type="entry name" value="Peptidase_M32_Taq"/>
</dbReference>
<organism evidence="6 7">
    <name type="scientific">Fervidicoccus fontis</name>
    <dbReference type="NCBI Taxonomy" id="683846"/>
    <lineage>
        <taxon>Archaea</taxon>
        <taxon>Thermoproteota</taxon>
        <taxon>Thermoprotei</taxon>
        <taxon>Fervidicoccales</taxon>
        <taxon>Fervidicoccaceae</taxon>
        <taxon>Fervidicoccus</taxon>
    </lineage>
</organism>
<dbReference type="SUPFAM" id="SSF55486">
    <property type="entry name" value="Metalloproteases ('zincins'), catalytic domain"/>
    <property type="match status" value="1"/>
</dbReference>
<feature type="binding site" evidence="2">
    <location>
        <position position="298"/>
    </location>
    <ligand>
        <name>Zn(2+)</name>
        <dbReference type="ChEBI" id="CHEBI:29105"/>
        <note>catalytic</note>
    </ligand>
</feature>
<keyword evidence="1 6" id="KW-0121">Carboxypeptidase</keyword>
<dbReference type="GO" id="GO:0004181">
    <property type="term" value="F:metallocarboxypeptidase activity"/>
    <property type="evidence" value="ECO:0007669"/>
    <property type="project" value="UniProtKB-UniRule"/>
</dbReference>
<reference evidence="5" key="3">
    <citation type="submission" date="2020-10" db="EMBL/GenBank/DDBJ databases">
        <title>Fervidococcus fontis strain 3639Fd - the first crenarchaeon capable of growth on lipids.</title>
        <authorList>
            <person name="Kochetkova T.V."/>
            <person name="Elcheninov A.G."/>
            <person name="Toschakov S.V."/>
            <person name="Kublanov I.V."/>
        </authorList>
    </citation>
    <scope>NUCLEOTIDE SEQUENCE</scope>
    <source>
        <strain evidence="5">3639Fd</strain>
    </source>
</reference>
<evidence type="ECO:0000256" key="3">
    <source>
        <dbReference type="PIRSR" id="PIRSR006615-2"/>
    </source>
</evidence>
<protein>
    <recommendedName>
        <fullName evidence="1">Metal-dependent carboxypeptidase</fullName>
        <ecNumber evidence="1">3.4.17.19</ecNumber>
    </recommendedName>
</protein>
<dbReference type="PIRSF" id="PIRSF006615">
    <property type="entry name" value="Zn_crbxpep_Taq"/>
    <property type="match status" value="1"/>
</dbReference>
<dbReference type="Proteomes" id="UP000237153">
    <property type="component" value="Unassembled WGS sequence"/>
</dbReference>
<dbReference type="PRINTS" id="PR00998">
    <property type="entry name" value="CRBOXYPTASET"/>
</dbReference>
<feature type="binding site" evidence="2">
    <location>
        <position position="268"/>
    </location>
    <ligand>
        <name>Zn(2+)</name>
        <dbReference type="ChEBI" id="CHEBI:29105"/>
        <note>catalytic</note>
    </ligand>
</feature>
<keyword evidence="2" id="KW-0862">Zinc</keyword>
<dbReference type="GeneID" id="12450129"/>
<dbReference type="Gene3D" id="1.10.1370.30">
    <property type="match status" value="1"/>
</dbReference>
<evidence type="ECO:0000313" key="5">
    <source>
        <dbReference type="EMBL" id="MBE9391421.1"/>
    </source>
</evidence>
<dbReference type="GO" id="GO:0006508">
    <property type="term" value="P:proteolysis"/>
    <property type="evidence" value="ECO:0007669"/>
    <property type="project" value="UniProtKB-UniRule"/>
</dbReference>
<dbReference type="PANTHER" id="PTHR34217:SF1">
    <property type="entry name" value="CARBOXYPEPTIDASE 1"/>
    <property type="match status" value="1"/>
</dbReference>
<dbReference type="EMBL" id="JADEZV010000003">
    <property type="protein sequence ID" value="MBE9391421.1"/>
    <property type="molecule type" value="Genomic_DNA"/>
</dbReference>
<evidence type="ECO:0000313" key="6">
    <source>
        <dbReference type="EMBL" id="PMB75643.1"/>
    </source>
</evidence>
<keyword evidence="1 2" id="KW-0479">Metal-binding</keyword>
<evidence type="ECO:0000313" key="7">
    <source>
        <dbReference type="Proteomes" id="UP000237153"/>
    </source>
</evidence>
<reference evidence="4" key="2">
    <citation type="journal article" date="2020" name="mSystems">
        <title>Genome- and Community-Level Interaction Insights into Carbon Utilization and Element Cycling Functions of Hydrothermarchaeota in Hydrothermal Sediment.</title>
        <authorList>
            <person name="Zhou Z."/>
            <person name="Liu Y."/>
            <person name="Xu W."/>
            <person name="Pan J."/>
            <person name="Luo Z.H."/>
            <person name="Li M."/>
        </authorList>
    </citation>
    <scope>NUCLEOTIDE SEQUENCE [LARGE SCALE GENOMIC DNA]</scope>
    <source>
        <strain evidence="4">SpSt-1261</strain>
    </source>
</reference>
<keyword evidence="1" id="KW-0645">Protease</keyword>
<dbReference type="OMA" id="IHWSHGS"/>
<comment type="cofactor">
    <cofactor evidence="2">
        <name>Zn(2+)</name>
        <dbReference type="ChEBI" id="CHEBI:29105"/>
    </cofactor>
    <text evidence="2">Binds 1 zinc ion per subunit.</text>
</comment>
<dbReference type="EMBL" id="DSFH01000043">
    <property type="protein sequence ID" value="HEW63978.1"/>
    <property type="molecule type" value="Genomic_DNA"/>
</dbReference>
<comment type="function">
    <text evidence="1">Broad specificity carboxypetidase that releases amino acids sequentially from the C-terminus, including neutral, aromatic, polar and basic residues.</text>
</comment>
<dbReference type="AlphaFoldDB" id="A0A2J6N354"/>
<dbReference type="Pfam" id="PF02074">
    <property type="entry name" value="Peptidase_M32"/>
    <property type="match status" value="1"/>
</dbReference>
<dbReference type="CDD" id="cd06460">
    <property type="entry name" value="M32_Taq"/>
    <property type="match status" value="1"/>
</dbReference>
<keyword evidence="1" id="KW-0378">Hydrolase</keyword>
<dbReference type="PROSITE" id="PS52034">
    <property type="entry name" value="PEPTIDASE_M32"/>
    <property type="match status" value="1"/>
</dbReference>
<sequence length="499" mass="58601">MGEVFENSVIKEIINRYKFIWSIDYAMGLLEWDMETYMPKEGIIERSIANRHLSVLEHRLLLDPELVSLVEKAKSIETLNDYEKGVVRVLDREITKAKKIPESLIAELREVTIRAHEAWVTSREKNDFSIFKPYLEKIVELEKRMADYLGYVEHPYDALIDYYEEGWTTKDVERMYDSIIPELKSILEKVMSDSRYPKCHYLESYKYDITKAVEINNRLLDILGFPRTRARIDVSEHPFTINFGIRDARITTRYEGYDIKRTIYSAVHEFGHATYELQIDESLSGTPLARGVSMGIHESQSRFWENVVGRNFAFTKIVGSLIREYFPELKNFSDEDIYYYINTVKPSLIRVDADELTYNFHVALRFRIEKMLIGNEIKVSDVPDIWNNTMEEYLGIRPKDYKSGVLQDIHWSQGSIGYFPTYSLGTIISAQVGYAIEKDLGKKLGDIIDSRNFAEIKEWLKRKIHRFGATYAPKELIRRNLNEDVNPEYYISYLKNKYL</sequence>
<dbReference type="PANTHER" id="PTHR34217">
    <property type="entry name" value="METAL-DEPENDENT CARBOXYPEPTIDASE"/>
    <property type="match status" value="1"/>
</dbReference>
<dbReference type="RefSeq" id="WP_014558174.1">
    <property type="nucleotide sequence ID" value="NZ_DSFH01000043.1"/>
</dbReference>